<dbReference type="NCBIfam" id="NF006623">
    <property type="entry name" value="PRK09191.1"/>
    <property type="match status" value="1"/>
</dbReference>
<accession>A0A399QZG7</accession>
<dbReference type="InterPro" id="IPR011006">
    <property type="entry name" value="CheY-like_superfamily"/>
</dbReference>
<dbReference type="InterPro" id="IPR050595">
    <property type="entry name" value="Bact_response_regulator"/>
</dbReference>
<dbReference type="EMBL" id="QWGB01000005">
    <property type="protein sequence ID" value="RIJ24123.1"/>
    <property type="molecule type" value="Genomic_DNA"/>
</dbReference>
<dbReference type="SUPFAM" id="SSF52172">
    <property type="entry name" value="CheY-like"/>
    <property type="match status" value="1"/>
</dbReference>
<dbReference type="PANTHER" id="PTHR44591:SF3">
    <property type="entry name" value="RESPONSE REGULATORY DOMAIN-CONTAINING PROTEIN"/>
    <property type="match status" value="1"/>
</dbReference>
<name>A0A399QZG7_9PROT</name>
<dbReference type="GO" id="GO:0000160">
    <property type="term" value="P:phosphorelay signal transduction system"/>
    <property type="evidence" value="ECO:0007669"/>
    <property type="project" value="InterPro"/>
</dbReference>
<dbReference type="OrthoDB" id="9786101at2"/>
<dbReference type="Proteomes" id="UP000265431">
    <property type="component" value="Unassembled WGS sequence"/>
</dbReference>
<dbReference type="Gene3D" id="1.10.10.10">
    <property type="entry name" value="Winged helix-like DNA-binding domain superfamily/Winged helix DNA-binding domain"/>
    <property type="match status" value="1"/>
</dbReference>
<comment type="caution">
    <text evidence="4">The sequence shown here is derived from an EMBL/GenBank/DDBJ whole genome shotgun (WGS) entry which is preliminary data.</text>
</comment>
<dbReference type="SMART" id="SM00448">
    <property type="entry name" value="REC"/>
    <property type="match status" value="1"/>
</dbReference>
<dbReference type="Pfam" id="PF22233">
    <property type="entry name" value="PhyR_sigma-like"/>
    <property type="match status" value="1"/>
</dbReference>
<dbReference type="Gene3D" id="1.10.1740.10">
    <property type="match status" value="1"/>
</dbReference>
<evidence type="ECO:0000313" key="4">
    <source>
        <dbReference type="EMBL" id="RIJ24123.1"/>
    </source>
</evidence>
<proteinExistence type="predicted"/>
<protein>
    <submittedName>
        <fullName evidence="4">Response regulator</fullName>
    </submittedName>
</protein>
<sequence length="245" mass="26087">MGVADNLERELPYLRRYARAVTGSSQRGDAIVEVAIASLIAAEDPATDKVGFFCNLETAIREALPEAKAGAEPDPASRARRALLLTAMEGFKVDDTATILGCPTDEVGALMVEAEQELTRSLQTRVFIMEDEPLVAAHISQIVSELGHDVVGQAVTRDQAVESCRTLKPNLLLADVQLADGSSGADAAAIITEELGIPVVFITAYPQKLLTGRGGEPAYLLAKPFRPDMVKAVVSQALIQSMTAQ</sequence>
<organism evidence="4 5">
    <name type="scientific">Henriciella barbarensis</name>
    <dbReference type="NCBI Taxonomy" id="86342"/>
    <lineage>
        <taxon>Bacteria</taxon>
        <taxon>Pseudomonadati</taxon>
        <taxon>Pseudomonadota</taxon>
        <taxon>Alphaproteobacteria</taxon>
        <taxon>Hyphomonadales</taxon>
        <taxon>Hyphomonadaceae</taxon>
        <taxon>Henriciella</taxon>
    </lineage>
</organism>
<dbReference type="InterPro" id="IPR001789">
    <property type="entry name" value="Sig_transdc_resp-reg_receiver"/>
</dbReference>
<dbReference type="PANTHER" id="PTHR44591">
    <property type="entry name" value="STRESS RESPONSE REGULATOR PROTEIN 1"/>
    <property type="match status" value="1"/>
</dbReference>
<dbReference type="Pfam" id="PF22029">
    <property type="entry name" value="PhyR_sigma2"/>
    <property type="match status" value="1"/>
</dbReference>
<dbReference type="InterPro" id="IPR036388">
    <property type="entry name" value="WH-like_DNA-bd_sf"/>
</dbReference>
<dbReference type="Pfam" id="PF00072">
    <property type="entry name" value="Response_reg"/>
    <property type="match status" value="1"/>
</dbReference>
<keyword evidence="1 2" id="KW-0597">Phosphoprotein</keyword>
<evidence type="ECO:0000259" key="3">
    <source>
        <dbReference type="PROSITE" id="PS50110"/>
    </source>
</evidence>
<dbReference type="Gene3D" id="3.40.50.2300">
    <property type="match status" value="1"/>
</dbReference>
<keyword evidence="5" id="KW-1185">Reference proteome</keyword>
<gene>
    <name evidence="4" type="ORF">D1224_07740</name>
</gene>
<feature type="modified residue" description="4-aspartylphosphate" evidence="2">
    <location>
        <position position="175"/>
    </location>
</feature>
<dbReference type="PROSITE" id="PS50110">
    <property type="entry name" value="RESPONSE_REGULATORY"/>
    <property type="match status" value="1"/>
</dbReference>
<reference evidence="4 5" key="1">
    <citation type="submission" date="2018-08" db="EMBL/GenBank/DDBJ databases">
        <title>Henriciella mobilis sp. nov., isolated from seawater.</title>
        <authorList>
            <person name="Cheng H."/>
            <person name="Wu Y.-H."/>
            <person name="Xu X.-W."/>
            <person name="Guo L.-L."/>
        </authorList>
    </citation>
    <scope>NUCLEOTIDE SEQUENCE [LARGE SCALE GENOMIC DNA]</scope>
    <source>
        <strain evidence="4 5">CCUG66934</strain>
    </source>
</reference>
<dbReference type="AlphaFoldDB" id="A0A399QZG7"/>
<dbReference type="InterPro" id="IPR053866">
    <property type="entry name" value="PhyR_sigma2"/>
</dbReference>
<evidence type="ECO:0000313" key="5">
    <source>
        <dbReference type="Proteomes" id="UP000265431"/>
    </source>
</evidence>
<evidence type="ECO:0000256" key="1">
    <source>
        <dbReference type="ARBA" id="ARBA00022553"/>
    </source>
</evidence>
<dbReference type="InterPro" id="IPR053867">
    <property type="entry name" value="PhyR_sigma4"/>
</dbReference>
<feature type="domain" description="Response regulatory" evidence="3">
    <location>
        <begin position="125"/>
        <end position="238"/>
    </location>
</feature>
<evidence type="ECO:0000256" key="2">
    <source>
        <dbReference type="PROSITE-ProRule" id="PRU00169"/>
    </source>
</evidence>